<evidence type="ECO:0000256" key="8">
    <source>
        <dbReference type="SAM" id="Phobius"/>
    </source>
</evidence>
<keyword evidence="5 8" id="KW-1133">Transmembrane helix</keyword>
<accession>A0A0N4WRP2</accession>
<evidence type="ECO:0000256" key="6">
    <source>
        <dbReference type="ARBA" id="ARBA00023136"/>
    </source>
</evidence>
<keyword evidence="6 8" id="KW-0472">Membrane</keyword>
<evidence type="ECO:0000256" key="4">
    <source>
        <dbReference type="ARBA" id="ARBA00022692"/>
    </source>
</evidence>
<evidence type="ECO:0000313" key="10">
    <source>
        <dbReference type="Proteomes" id="UP000268014"/>
    </source>
</evidence>
<feature type="transmembrane region" description="Helical" evidence="8">
    <location>
        <begin position="27"/>
        <end position="47"/>
    </location>
</feature>
<keyword evidence="3" id="KW-1003">Cell membrane</keyword>
<feature type="transmembrane region" description="Helical" evidence="8">
    <location>
        <begin position="80"/>
        <end position="98"/>
    </location>
</feature>
<dbReference type="EMBL" id="UZAF01018468">
    <property type="protein sequence ID" value="VDO52062.1"/>
    <property type="molecule type" value="Genomic_DNA"/>
</dbReference>
<feature type="transmembrane region" description="Helical" evidence="8">
    <location>
        <begin position="136"/>
        <end position="157"/>
    </location>
</feature>
<reference evidence="9 10" key="2">
    <citation type="submission" date="2018-11" db="EMBL/GenBank/DDBJ databases">
        <authorList>
            <consortium name="Pathogen Informatics"/>
        </authorList>
    </citation>
    <scope>NUCLEOTIDE SEQUENCE [LARGE SCALE GENOMIC DNA]</scope>
    <source>
        <strain evidence="9 10">MHpl1</strain>
    </source>
</reference>
<dbReference type="SUPFAM" id="SSF82866">
    <property type="entry name" value="Multidrug efflux transporter AcrB transmembrane domain"/>
    <property type="match status" value="1"/>
</dbReference>
<evidence type="ECO:0000256" key="2">
    <source>
        <dbReference type="ARBA" id="ARBA00005585"/>
    </source>
</evidence>
<evidence type="ECO:0000256" key="7">
    <source>
        <dbReference type="ARBA" id="ARBA00023180"/>
    </source>
</evidence>
<dbReference type="PANTHER" id="PTHR10796">
    <property type="entry name" value="PATCHED-RELATED"/>
    <property type="match status" value="1"/>
</dbReference>
<organism evidence="11">
    <name type="scientific">Haemonchus placei</name>
    <name type="common">Barber's pole worm</name>
    <dbReference type="NCBI Taxonomy" id="6290"/>
    <lineage>
        <taxon>Eukaryota</taxon>
        <taxon>Metazoa</taxon>
        <taxon>Ecdysozoa</taxon>
        <taxon>Nematoda</taxon>
        <taxon>Chromadorea</taxon>
        <taxon>Rhabditida</taxon>
        <taxon>Rhabditina</taxon>
        <taxon>Rhabditomorpha</taxon>
        <taxon>Strongyloidea</taxon>
        <taxon>Trichostrongylidae</taxon>
        <taxon>Haemonchus</taxon>
    </lineage>
</organism>
<sequence length="226" mass="25365">MRYPNLNASVWNVNAMFVDQMLSLKSLTWQTCLCTLFCMAIVCAIFIQNPISVIMATTAIASISLGVMGYLSFWHLDLDPVSLCAVLISIGMAVDFVAHTTYHYQLSYREAVRKGQEVRIDLDTPYSRIRHTISNIAWPMSQAGISTVICILPIVVLQNYIPLVFVKTITLVVIWGLWHGLVLLPAFLSQIPLRLLNFNCYRVLVNARNEVAGQEMLLLDGDAIRS</sequence>
<gene>
    <name evidence="9" type="ORF">HPLM_LOCUS14159</name>
</gene>
<dbReference type="GO" id="GO:0005886">
    <property type="term" value="C:plasma membrane"/>
    <property type="evidence" value="ECO:0007669"/>
    <property type="project" value="UniProtKB-SubCell"/>
</dbReference>
<comment type="subcellular location">
    <subcellularLocation>
        <location evidence="1">Cell membrane</location>
        <topology evidence="1">Multi-pass membrane protein</topology>
    </subcellularLocation>
</comment>
<evidence type="ECO:0000256" key="1">
    <source>
        <dbReference type="ARBA" id="ARBA00004651"/>
    </source>
</evidence>
<dbReference type="OMA" id="NACMIVA"/>
<dbReference type="AlphaFoldDB" id="A0A0N4WRP2"/>
<evidence type="ECO:0000313" key="9">
    <source>
        <dbReference type="EMBL" id="VDO52062.1"/>
    </source>
</evidence>
<evidence type="ECO:0000313" key="11">
    <source>
        <dbReference type="WBParaSite" id="HPLM_0001416701-mRNA-1"/>
    </source>
</evidence>
<dbReference type="Gene3D" id="1.20.1640.10">
    <property type="entry name" value="Multidrug efflux transporter AcrB transmembrane domain"/>
    <property type="match status" value="1"/>
</dbReference>
<proteinExistence type="inferred from homology"/>
<dbReference type="Proteomes" id="UP000268014">
    <property type="component" value="Unassembled WGS sequence"/>
</dbReference>
<dbReference type="PANTHER" id="PTHR10796:SF102">
    <property type="entry name" value="SSD DOMAIN-CONTAINING PROTEIN"/>
    <property type="match status" value="1"/>
</dbReference>
<dbReference type="FunFam" id="1.20.1640.10:FF:000013">
    <property type="entry name" value="PaTched Related family"/>
    <property type="match status" value="1"/>
</dbReference>
<dbReference type="WBParaSite" id="HPLM_0001416701-mRNA-1">
    <property type="protein sequence ID" value="HPLM_0001416701-mRNA-1"/>
    <property type="gene ID" value="HPLM_0001416701"/>
</dbReference>
<protein>
    <submittedName>
        <fullName evidence="11">MMPL domain-containing protein</fullName>
    </submittedName>
</protein>
<keyword evidence="7" id="KW-0325">Glycoprotein</keyword>
<keyword evidence="10" id="KW-1185">Reference proteome</keyword>
<comment type="similarity">
    <text evidence="2">Belongs to the patched family.</text>
</comment>
<dbReference type="GO" id="GO:0030659">
    <property type="term" value="C:cytoplasmic vesicle membrane"/>
    <property type="evidence" value="ECO:0007669"/>
    <property type="project" value="TreeGrafter"/>
</dbReference>
<name>A0A0N4WRP2_HAEPC</name>
<dbReference type="GO" id="GO:0006897">
    <property type="term" value="P:endocytosis"/>
    <property type="evidence" value="ECO:0007669"/>
    <property type="project" value="TreeGrafter"/>
</dbReference>
<keyword evidence="4 8" id="KW-0812">Transmembrane</keyword>
<evidence type="ECO:0000256" key="3">
    <source>
        <dbReference type="ARBA" id="ARBA00022475"/>
    </source>
</evidence>
<dbReference type="GO" id="GO:0018996">
    <property type="term" value="P:molting cycle, collagen and cuticulin-based cuticle"/>
    <property type="evidence" value="ECO:0007669"/>
    <property type="project" value="TreeGrafter"/>
</dbReference>
<feature type="transmembrane region" description="Helical" evidence="8">
    <location>
        <begin position="169"/>
        <end position="188"/>
    </location>
</feature>
<dbReference type="InterPro" id="IPR051697">
    <property type="entry name" value="Patched_domain-protein"/>
</dbReference>
<dbReference type="OrthoDB" id="6510177at2759"/>
<reference evidence="11" key="1">
    <citation type="submission" date="2017-02" db="UniProtKB">
        <authorList>
            <consortium name="WormBaseParasite"/>
        </authorList>
    </citation>
    <scope>IDENTIFICATION</scope>
</reference>
<evidence type="ECO:0000256" key="5">
    <source>
        <dbReference type="ARBA" id="ARBA00022989"/>
    </source>
</evidence>
<feature type="transmembrane region" description="Helical" evidence="8">
    <location>
        <begin position="54"/>
        <end position="74"/>
    </location>
</feature>